<reference evidence="3" key="1">
    <citation type="submission" date="2022-01" db="EMBL/GenBank/DDBJ databases">
        <title>Gillisia lutea sp. nov., isolated from marine plastic residues from the Malvarosa beach (Valencia, Spain).</title>
        <authorList>
            <person name="Vidal-Verdu A."/>
            <person name="Molina-Menor E."/>
            <person name="Satari L."/>
            <person name="Pascual J."/>
            <person name="Pereto J."/>
            <person name="Porcar M."/>
        </authorList>
    </citation>
    <scope>NUCLEOTIDE SEQUENCE</scope>
    <source>
        <strain evidence="3">M10.2A</strain>
    </source>
</reference>
<dbReference type="InterPro" id="IPR015942">
    <property type="entry name" value="Asp/Glu/hydantoin_racemase"/>
</dbReference>
<name>A0ABS9EDZ1_9FLAO</name>
<dbReference type="Gene3D" id="3.40.50.1860">
    <property type="match status" value="2"/>
</dbReference>
<sequence length="228" mass="25411">MRTLGMIGGTSWHSTIMYYRLINELVGEKIGTGANPPLIIHSINIQLMREQNKEKINTKYLEVSQKLQNAGAEAIVICANTPHMVYSYVQPKIKIPILHIGDAVGKEAARLSLSKLGLLGNKPTMTGSFISGFLEKEYGIETIIPIEENIERSHYYVSQELTQGKFTDEAKDFYLEQIKLLHERGAQGIILGCTELPILIQQGHIDIPLLESTNLHAQLAADFILGKE</sequence>
<proteinExistence type="inferred from homology"/>
<dbReference type="Proteomes" id="UP001179363">
    <property type="component" value="Unassembled WGS sequence"/>
</dbReference>
<dbReference type="InterPro" id="IPR033134">
    <property type="entry name" value="Asp/Glu_racemase_AS_2"/>
</dbReference>
<dbReference type="GO" id="GO:0016853">
    <property type="term" value="F:isomerase activity"/>
    <property type="evidence" value="ECO:0007669"/>
    <property type="project" value="UniProtKB-KW"/>
</dbReference>
<dbReference type="PANTHER" id="PTHR21198">
    <property type="entry name" value="GLUTAMATE RACEMASE"/>
    <property type="match status" value="1"/>
</dbReference>
<dbReference type="RefSeq" id="WP_236133231.1">
    <property type="nucleotide sequence ID" value="NZ_JAKGTH010000007.1"/>
</dbReference>
<evidence type="ECO:0000256" key="2">
    <source>
        <dbReference type="ARBA" id="ARBA00023235"/>
    </source>
</evidence>
<dbReference type="Pfam" id="PF01177">
    <property type="entry name" value="Asp_Glu_race"/>
    <property type="match status" value="1"/>
</dbReference>
<comment type="similarity">
    <text evidence="1">Belongs to the aspartate/glutamate racemases family.</text>
</comment>
<dbReference type="EC" id="5.1.1.-" evidence="3"/>
<evidence type="ECO:0000256" key="1">
    <source>
        <dbReference type="ARBA" id="ARBA00007847"/>
    </source>
</evidence>
<dbReference type="InterPro" id="IPR004380">
    <property type="entry name" value="Asp_race"/>
</dbReference>
<keyword evidence="2 3" id="KW-0413">Isomerase</keyword>
<protein>
    <submittedName>
        <fullName evidence="3">Amino acid racemase</fullName>
        <ecNumber evidence="3">5.1.1.-</ecNumber>
    </submittedName>
</protein>
<accession>A0ABS9EDZ1</accession>
<evidence type="ECO:0000313" key="3">
    <source>
        <dbReference type="EMBL" id="MCF4101080.1"/>
    </source>
</evidence>
<keyword evidence="4" id="KW-1185">Reference proteome</keyword>
<organism evidence="3 4">
    <name type="scientific">Gillisia lutea</name>
    <dbReference type="NCBI Taxonomy" id="2909668"/>
    <lineage>
        <taxon>Bacteria</taxon>
        <taxon>Pseudomonadati</taxon>
        <taxon>Bacteroidota</taxon>
        <taxon>Flavobacteriia</taxon>
        <taxon>Flavobacteriales</taxon>
        <taxon>Flavobacteriaceae</taxon>
        <taxon>Gillisia</taxon>
    </lineage>
</organism>
<dbReference type="InterPro" id="IPR001920">
    <property type="entry name" value="Asp/Glu_race"/>
</dbReference>
<dbReference type="NCBIfam" id="TIGR00035">
    <property type="entry name" value="asp_race"/>
    <property type="match status" value="1"/>
</dbReference>
<gene>
    <name evidence="3" type="ORF">L1I30_05340</name>
</gene>
<dbReference type="PANTHER" id="PTHR21198:SF7">
    <property type="entry name" value="ASPARTATE-GLUTAMATE RACEMASE FAMILY"/>
    <property type="match status" value="1"/>
</dbReference>
<dbReference type="EMBL" id="JAKGTH010000007">
    <property type="protein sequence ID" value="MCF4101080.1"/>
    <property type="molecule type" value="Genomic_DNA"/>
</dbReference>
<comment type="caution">
    <text evidence="3">The sequence shown here is derived from an EMBL/GenBank/DDBJ whole genome shotgun (WGS) entry which is preliminary data.</text>
</comment>
<evidence type="ECO:0000313" key="4">
    <source>
        <dbReference type="Proteomes" id="UP001179363"/>
    </source>
</evidence>
<dbReference type="SUPFAM" id="SSF53681">
    <property type="entry name" value="Aspartate/glutamate racemase"/>
    <property type="match status" value="2"/>
</dbReference>
<dbReference type="PROSITE" id="PS00924">
    <property type="entry name" value="ASP_GLU_RACEMASE_2"/>
    <property type="match status" value="1"/>
</dbReference>